<dbReference type="PANTHER" id="PTHR31297">
    <property type="entry name" value="GLUCAN ENDO-1,6-BETA-GLUCOSIDASE B"/>
    <property type="match status" value="1"/>
</dbReference>
<evidence type="ECO:0000259" key="10">
    <source>
        <dbReference type="Pfam" id="PF00150"/>
    </source>
</evidence>
<comment type="similarity">
    <text evidence="1 8">Belongs to the glycosyl hydrolase 5 (cellulase A) family.</text>
</comment>
<gene>
    <name evidence="13" type="ORF">Ari01nite_91990</name>
</gene>
<dbReference type="InterPro" id="IPR005102">
    <property type="entry name" value="Carbo-bd_X2"/>
</dbReference>
<dbReference type="Proteomes" id="UP000636960">
    <property type="component" value="Unassembled WGS sequence"/>
</dbReference>
<dbReference type="SUPFAM" id="SSF51445">
    <property type="entry name" value="(Trans)glycosidases"/>
    <property type="match status" value="1"/>
</dbReference>
<dbReference type="Gene3D" id="2.60.40.10">
    <property type="entry name" value="Immunoglobulins"/>
    <property type="match status" value="1"/>
</dbReference>
<keyword evidence="14" id="KW-1185">Reference proteome</keyword>
<dbReference type="PIRSF" id="PIRSF001043">
    <property type="entry name" value="Endoglucanase_B"/>
    <property type="match status" value="1"/>
</dbReference>
<dbReference type="GO" id="GO:0008422">
    <property type="term" value="F:beta-glucosidase activity"/>
    <property type="evidence" value="ECO:0007669"/>
    <property type="project" value="TreeGrafter"/>
</dbReference>
<keyword evidence="5" id="KW-0119">Carbohydrate metabolism</keyword>
<dbReference type="PANTHER" id="PTHR31297:SF41">
    <property type="entry name" value="ENDOGLUCANASE, PUTATIVE (AFU_ORTHOLOGUE AFUA_5G01830)-RELATED"/>
    <property type="match status" value="1"/>
</dbReference>
<protein>
    <submittedName>
        <fullName evidence="13">Endoglucanase</fullName>
    </submittedName>
</protein>
<name>A0A919KAI1_9ACTN</name>
<dbReference type="Pfam" id="PF03442">
    <property type="entry name" value="CBM_X2"/>
    <property type="match status" value="1"/>
</dbReference>
<evidence type="ECO:0000256" key="4">
    <source>
        <dbReference type="ARBA" id="ARBA00023001"/>
    </source>
</evidence>
<evidence type="ECO:0000256" key="6">
    <source>
        <dbReference type="ARBA" id="ARBA00023295"/>
    </source>
</evidence>
<keyword evidence="6 8" id="KW-0326">Glycosidase</keyword>
<dbReference type="InterPro" id="IPR013783">
    <property type="entry name" value="Ig-like_fold"/>
</dbReference>
<feature type="domain" description="Carbohydrate binding X2" evidence="11">
    <location>
        <begin position="404"/>
        <end position="480"/>
    </location>
</feature>
<evidence type="ECO:0000256" key="3">
    <source>
        <dbReference type="ARBA" id="ARBA00022801"/>
    </source>
</evidence>
<evidence type="ECO:0000256" key="7">
    <source>
        <dbReference type="ARBA" id="ARBA00023326"/>
    </source>
</evidence>
<evidence type="ECO:0000256" key="9">
    <source>
        <dbReference type="SAM" id="SignalP"/>
    </source>
</evidence>
<dbReference type="Pfam" id="PF00150">
    <property type="entry name" value="Cellulase"/>
    <property type="match status" value="1"/>
</dbReference>
<evidence type="ECO:0000259" key="11">
    <source>
        <dbReference type="Pfam" id="PF03442"/>
    </source>
</evidence>
<evidence type="ECO:0000313" key="14">
    <source>
        <dbReference type="Proteomes" id="UP000636960"/>
    </source>
</evidence>
<evidence type="ECO:0000259" key="12">
    <source>
        <dbReference type="Pfam" id="PF18448"/>
    </source>
</evidence>
<evidence type="ECO:0000256" key="8">
    <source>
        <dbReference type="RuleBase" id="RU361153"/>
    </source>
</evidence>
<evidence type="ECO:0000313" key="13">
    <source>
        <dbReference type="EMBL" id="GIF01735.1"/>
    </source>
</evidence>
<dbReference type="GO" id="GO:0005576">
    <property type="term" value="C:extracellular region"/>
    <property type="evidence" value="ECO:0007669"/>
    <property type="project" value="TreeGrafter"/>
</dbReference>
<reference evidence="13" key="1">
    <citation type="submission" date="2021-01" db="EMBL/GenBank/DDBJ databases">
        <title>Whole genome shotgun sequence of Actinoplanes rishiriensis NBRC 108556.</title>
        <authorList>
            <person name="Komaki H."/>
            <person name="Tamura T."/>
        </authorList>
    </citation>
    <scope>NUCLEOTIDE SEQUENCE</scope>
    <source>
        <strain evidence="13">NBRC 108556</strain>
    </source>
</reference>
<dbReference type="InterPro" id="IPR040946">
    <property type="entry name" value="CBM46"/>
</dbReference>
<comment type="caution">
    <text evidence="13">The sequence shown here is derived from an EMBL/GenBank/DDBJ whole genome shotgun (WGS) entry which is preliminary data.</text>
</comment>
<keyword evidence="4" id="KW-0136">Cellulose degradation</keyword>
<dbReference type="GO" id="GO:0009986">
    <property type="term" value="C:cell surface"/>
    <property type="evidence" value="ECO:0007669"/>
    <property type="project" value="TreeGrafter"/>
</dbReference>
<dbReference type="GO" id="GO:0030245">
    <property type="term" value="P:cellulose catabolic process"/>
    <property type="evidence" value="ECO:0007669"/>
    <property type="project" value="UniProtKB-KW"/>
</dbReference>
<dbReference type="InterPro" id="IPR001547">
    <property type="entry name" value="Glyco_hydro_5"/>
</dbReference>
<dbReference type="SUPFAM" id="SSF81296">
    <property type="entry name" value="E set domains"/>
    <property type="match status" value="1"/>
</dbReference>
<accession>A0A919KAI1</accession>
<dbReference type="InterPro" id="IPR016282">
    <property type="entry name" value="Glyco_hydro_5_endoGlcnase_B"/>
</dbReference>
<keyword evidence="7" id="KW-0624">Polysaccharide degradation</keyword>
<dbReference type="Gene3D" id="3.20.20.80">
    <property type="entry name" value="Glycosidases"/>
    <property type="match status" value="1"/>
</dbReference>
<organism evidence="13 14">
    <name type="scientific">Paractinoplanes rishiriensis</name>
    <dbReference type="NCBI Taxonomy" id="1050105"/>
    <lineage>
        <taxon>Bacteria</taxon>
        <taxon>Bacillati</taxon>
        <taxon>Actinomycetota</taxon>
        <taxon>Actinomycetes</taxon>
        <taxon>Micromonosporales</taxon>
        <taxon>Micromonosporaceae</taxon>
        <taxon>Paractinoplanes</taxon>
    </lineage>
</organism>
<keyword evidence="2 9" id="KW-0732">Signal</keyword>
<feature type="signal peptide" evidence="9">
    <location>
        <begin position="1"/>
        <end position="30"/>
    </location>
</feature>
<evidence type="ECO:0000256" key="1">
    <source>
        <dbReference type="ARBA" id="ARBA00005641"/>
    </source>
</evidence>
<feature type="chain" id="PRO_5039658378" evidence="9">
    <location>
        <begin position="31"/>
        <end position="589"/>
    </location>
</feature>
<keyword evidence="3 8" id="KW-0378">Hydrolase</keyword>
<feature type="domain" description="Endoglucanase B carbohydrate binding" evidence="12">
    <location>
        <begin position="484"/>
        <end position="586"/>
    </location>
</feature>
<sequence>MGSQHARRRRRVGTFAAAVVILLAVGTVPAAGAQAAAGYRVGDEASVTSQDGTAKASPQPSSPMARVAAMQPGWNLGNTFDAIPDETSWGNPRTTPELLHFVRSQGYNSIRIPVTWSNHHGPAPDYPVDPAWLNRIREVVDWSLAEGLHVMINLHHDSWQWINSYPTERTTVLNRYTRLWSQLAAEFRDHSDKLLFESINEPQFAGTSGDAESDEMVHELNLAFVRLVRQTGGHNATRLLVLPTLHTSGEQARMDALLNTFNELDDPNLVATIHFYGWWPFSVNIAGGTRYDTNVEQDILGTFDRAYNTFVARGIPVIIGEWALLSYDYTRPGIIERGELLKFFEAVGYHARTRKLTTMLWDAGSFLHRPDLRWRDRGIHELMAASLTTRSATASSDQLHVARSSPVTSKTLNLNRNGLSFRGLWQGNNPLRNGKDYVVSGTTLTLTSAAMRRLAGDRAYGVNATVEARFSQGVPWQIEIISYDTPTQADTTGSTSSFAIPTQFRGDQLATMEAEYVDGSPAGPANWTPFKEFWTHFQPDYAAGVILLKPEFFAEVNDGAITLTFHFWSGTQVTYTLTKSGSSVTGSHA</sequence>
<dbReference type="AlphaFoldDB" id="A0A919KAI1"/>
<dbReference type="Pfam" id="PF18448">
    <property type="entry name" value="CBM46"/>
    <property type="match status" value="1"/>
</dbReference>
<feature type="domain" description="Glycoside hydrolase family 5" evidence="10">
    <location>
        <begin position="86"/>
        <end position="364"/>
    </location>
</feature>
<dbReference type="InterPro" id="IPR014756">
    <property type="entry name" value="Ig_E-set"/>
</dbReference>
<evidence type="ECO:0000256" key="2">
    <source>
        <dbReference type="ARBA" id="ARBA00022729"/>
    </source>
</evidence>
<dbReference type="InterPro" id="IPR017853">
    <property type="entry name" value="GH"/>
</dbReference>
<dbReference type="InterPro" id="IPR050386">
    <property type="entry name" value="Glycosyl_hydrolase_5"/>
</dbReference>
<evidence type="ECO:0000256" key="5">
    <source>
        <dbReference type="ARBA" id="ARBA00023277"/>
    </source>
</evidence>
<proteinExistence type="inferred from homology"/>
<dbReference type="EMBL" id="BOMV01000111">
    <property type="protein sequence ID" value="GIF01735.1"/>
    <property type="molecule type" value="Genomic_DNA"/>
</dbReference>